<evidence type="ECO:0000313" key="3">
    <source>
        <dbReference type="EMBL" id="WBO84694.1"/>
    </source>
</evidence>
<sequence>MTLSVFVRSRALRHGLVWVLVLALIGLLAVLEPAGAPEKLRRMAVLLPVAALVIYAHFWALRNMLEQRHYASYAATTIGILLSGAALLVLLNQLAHVVQTRPGGHTTFAYLLGLAAGNLVLATVLATLPHYVRRGVLSHYQMQELHARQLETELSLLKAQVNQHFLFNTLNNLYGLSLAAPDQMPEALLQLAGLMRYQLDSSRQHLVTVGTEAEYLANYIGLEKLRLRQNTHVDFTADLPHPDQPLAPLLLLPLVENCFKHAIGPSGDNTIRITLSQTPTGLTLRTENSIPPHFKPTPSGLGLPNLRARLDQFYPGPRHQLTLNATVTHYTAELRLQL</sequence>
<feature type="transmembrane region" description="Helical" evidence="1">
    <location>
        <begin position="73"/>
        <end position="95"/>
    </location>
</feature>
<dbReference type="Proteomes" id="UP001211872">
    <property type="component" value="Chromosome"/>
</dbReference>
<keyword evidence="1" id="KW-1133">Transmembrane helix</keyword>
<evidence type="ECO:0000259" key="2">
    <source>
        <dbReference type="Pfam" id="PF06580"/>
    </source>
</evidence>
<protein>
    <submittedName>
        <fullName evidence="3">Sensor histidine kinase</fullName>
    </submittedName>
</protein>
<dbReference type="PANTHER" id="PTHR34220:SF7">
    <property type="entry name" value="SENSOR HISTIDINE KINASE YPDA"/>
    <property type="match status" value="1"/>
</dbReference>
<dbReference type="Gene3D" id="3.30.565.10">
    <property type="entry name" value="Histidine kinase-like ATPase, C-terminal domain"/>
    <property type="match status" value="1"/>
</dbReference>
<gene>
    <name evidence="3" type="ORF">O9Z63_00280</name>
</gene>
<name>A0ABY7PNK7_9BACT</name>
<dbReference type="InterPro" id="IPR010559">
    <property type="entry name" value="Sig_transdc_His_kin_internal"/>
</dbReference>
<feature type="transmembrane region" description="Helical" evidence="1">
    <location>
        <begin position="12"/>
        <end position="31"/>
    </location>
</feature>
<dbReference type="EMBL" id="CP115396">
    <property type="protein sequence ID" value="WBO84694.1"/>
    <property type="molecule type" value="Genomic_DNA"/>
</dbReference>
<keyword evidence="1" id="KW-0472">Membrane</keyword>
<organism evidence="3 4">
    <name type="scientific">Hymenobacter yonginensis</name>
    <dbReference type="NCBI Taxonomy" id="748197"/>
    <lineage>
        <taxon>Bacteria</taxon>
        <taxon>Pseudomonadati</taxon>
        <taxon>Bacteroidota</taxon>
        <taxon>Cytophagia</taxon>
        <taxon>Cytophagales</taxon>
        <taxon>Hymenobacteraceae</taxon>
        <taxon>Hymenobacter</taxon>
    </lineage>
</organism>
<keyword evidence="3" id="KW-0808">Transferase</keyword>
<accession>A0ABY7PNK7</accession>
<dbReference type="InterPro" id="IPR036890">
    <property type="entry name" value="HATPase_C_sf"/>
</dbReference>
<dbReference type="PANTHER" id="PTHR34220">
    <property type="entry name" value="SENSOR HISTIDINE KINASE YPDA"/>
    <property type="match status" value="1"/>
</dbReference>
<dbReference type="InterPro" id="IPR050640">
    <property type="entry name" value="Bact_2-comp_sensor_kinase"/>
</dbReference>
<proteinExistence type="predicted"/>
<feature type="transmembrane region" description="Helical" evidence="1">
    <location>
        <begin position="43"/>
        <end position="61"/>
    </location>
</feature>
<dbReference type="SUPFAM" id="SSF55874">
    <property type="entry name" value="ATPase domain of HSP90 chaperone/DNA topoisomerase II/histidine kinase"/>
    <property type="match status" value="1"/>
</dbReference>
<evidence type="ECO:0000256" key="1">
    <source>
        <dbReference type="SAM" id="Phobius"/>
    </source>
</evidence>
<keyword evidence="3" id="KW-0418">Kinase</keyword>
<evidence type="ECO:0000313" key="4">
    <source>
        <dbReference type="Proteomes" id="UP001211872"/>
    </source>
</evidence>
<dbReference type="Pfam" id="PF06580">
    <property type="entry name" value="His_kinase"/>
    <property type="match status" value="1"/>
</dbReference>
<feature type="domain" description="Signal transduction histidine kinase internal region" evidence="2">
    <location>
        <begin position="153"/>
        <end position="229"/>
    </location>
</feature>
<dbReference type="GO" id="GO:0016301">
    <property type="term" value="F:kinase activity"/>
    <property type="evidence" value="ECO:0007669"/>
    <property type="project" value="UniProtKB-KW"/>
</dbReference>
<reference evidence="3 4" key="1">
    <citation type="journal article" date="2011" name="Int. J. Syst. Evol. Microbiol.">
        <title>Hymenobacter yonginensis sp. nov., isolated from a mesotrophic artificial lake.</title>
        <authorList>
            <person name="Joung Y."/>
            <person name="Cho S.H."/>
            <person name="Kim H."/>
            <person name="Kim S.B."/>
            <person name="Joh K."/>
        </authorList>
    </citation>
    <scope>NUCLEOTIDE SEQUENCE [LARGE SCALE GENOMIC DNA]</scope>
    <source>
        <strain evidence="3 4">KCTC 22745</strain>
    </source>
</reference>
<keyword evidence="1" id="KW-0812">Transmembrane</keyword>
<dbReference type="RefSeq" id="WP_270127243.1">
    <property type="nucleotide sequence ID" value="NZ_CP115396.1"/>
</dbReference>
<feature type="transmembrane region" description="Helical" evidence="1">
    <location>
        <begin position="107"/>
        <end position="132"/>
    </location>
</feature>
<keyword evidence="4" id="KW-1185">Reference proteome</keyword>